<dbReference type="AlphaFoldDB" id="A0A132NUG0"/>
<dbReference type="EMBL" id="JXTI01000059">
    <property type="protein sequence ID" value="KWX13717.1"/>
    <property type="molecule type" value="Genomic_DNA"/>
</dbReference>
<dbReference type="Proteomes" id="UP000070089">
    <property type="component" value="Unassembled WGS sequence"/>
</dbReference>
<reference evidence="2 3" key="1">
    <citation type="journal article" date="2015" name="Mol. Biochem. Parasitol.">
        <title>Identification of polymorphic genes for use in assemblage B genotyping assays through comparative genomics of multiple assemblage B Giardia duodenalis isolates.</title>
        <authorList>
            <person name="Wielinga C."/>
            <person name="Thompson R.C."/>
            <person name="Monis P."/>
            <person name="Ryan U."/>
        </authorList>
    </citation>
    <scope>NUCLEOTIDE SEQUENCE [LARGE SCALE GENOMIC DNA]</scope>
    <source>
        <strain evidence="2 3">BAH15c1</strain>
    </source>
</reference>
<accession>A0A132NUG0</accession>
<evidence type="ECO:0000313" key="3">
    <source>
        <dbReference type="Proteomes" id="UP000070089"/>
    </source>
</evidence>
<name>A0A132NUG0_GIAIN</name>
<comment type="caution">
    <text evidence="2">The sequence shown here is derived from an EMBL/GenBank/DDBJ whole genome shotgun (WGS) entry which is preliminary data.</text>
</comment>
<evidence type="ECO:0000313" key="2">
    <source>
        <dbReference type="EMBL" id="KWX13717.1"/>
    </source>
</evidence>
<organism evidence="2 3">
    <name type="scientific">Giardia duodenalis assemblage B</name>
    <dbReference type="NCBI Taxonomy" id="1394984"/>
    <lineage>
        <taxon>Eukaryota</taxon>
        <taxon>Metamonada</taxon>
        <taxon>Diplomonadida</taxon>
        <taxon>Hexamitidae</taxon>
        <taxon>Giardiinae</taxon>
        <taxon>Giardia</taxon>
    </lineage>
</organism>
<protein>
    <submittedName>
        <fullName evidence="2">Uncharacterized protein</fullName>
    </submittedName>
</protein>
<dbReference type="OrthoDB" id="10250859at2759"/>
<proteinExistence type="predicted"/>
<keyword evidence="1" id="KW-0175">Coiled coil</keyword>
<dbReference type="VEuPathDB" id="GiardiaDB:QR46_2302"/>
<evidence type="ECO:0000256" key="1">
    <source>
        <dbReference type="SAM" id="Coils"/>
    </source>
</evidence>
<sequence>MKKNVNEREFLAAGVYQAMHPSLADGTKLDKKGIEAAKARLQDEIKKCNEELMTIEAEERALIARKNEIIAEFTEAGDA</sequence>
<gene>
    <name evidence="2" type="ORF">QR46_2302</name>
</gene>
<feature type="coiled-coil region" evidence="1">
    <location>
        <begin position="31"/>
        <end position="65"/>
    </location>
</feature>